<reference evidence="1 2" key="1">
    <citation type="submission" date="2018-07" db="EMBL/GenBank/DDBJ databases">
        <title>Genome sequencing of Moraxellaceae gen. HYN0046.</title>
        <authorList>
            <person name="Kim M."/>
            <person name="Yi H."/>
        </authorList>
    </citation>
    <scope>NUCLEOTIDE SEQUENCE [LARGE SCALE GENOMIC DNA]</scope>
    <source>
        <strain evidence="1 2">HYN0046</strain>
    </source>
</reference>
<evidence type="ECO:0000313" key="1">
    <source>
        <dbReference type="EMBL" id="AXI03857.1"/>
    </source>
</evidence>
<organism evidence="1 2">
    <name type="scientific">Aquirhabdus parva</name>
    <dbReference type="NCBI Taxonomy" id="2283318"/>
    <lineage>
        <taxon>Bacteria</taxon>
        <taxon>Pseudomonadati</taxon>
        <taxon>Pseudomonadota</taxon>
        <taxon>Gammaproteobacteria</taxon>
        <taxon>Moraxellales</taxon>
        <taxon>Moraxellaceae</taxon>
        <taxon>Aquirhabdus</taxon>
    </lineage>
</organism>
<proteinExistence type="predicted"/>
<keyword evidence="2" id="KW-1185">Reference proteome</keyword>
<gene>
    <name evidence="1" type="ORF">HYN46_14035</name>
</gene>
<dbReference type="EMBL" id="CP031222">
    <property type="protein sequence ID" value="AXI03857.1"/>
    <property type="molecule type" value="Genomic_DNA"/>
</dbReference>
<name>A0A345P998_9GAMM</name>
<dbReference type="RefSeq" id="WP_114899965.1">
    <property type="nucleotide sequence ID" value="NZ_CP031222.1"/>
</dbReference>
<dbReference type="OrthoDB" id="6686096at2"/>
<accession>A0A345P998</accession>
<dbReference type="AlphaFoldDB" id="A0A345P998"/>
<dbReference type="KEGG" id="mbah:HYN46_14035"/>
<evidence type="ECO:0000313" key="2">
    <source>
        <dbReference type="Proteomes" id="UP000253940"/>
    </source>
</evidence>
<sequence length="195" mass="21782">MLPNQTLSTTPIIGEFSSPDSTPFRYTTDTELGGIALNNSSQGLEVQTWTATITRTGIAVSAPNTPAIELITGQRITEVALAFDQNMRPHIAYVQNDVPKLYWYNTAIGAQVTSVYLGITNPRLCLDDKRPSQSSASDVLMFYLKDRSLFFRAQRDRFGVEYPLGPVEGNVLRRVAMNNKLRIQIEIERKPADEL</sequence>
<dbReference type="Proteomes" id="UP000253940">
    <property type="component" value="Chromosome"/>
</dbReference>
<protein>
    <submittedName>
        <fullName evidence="1">Uncharacterized protein</fullName>
    </submittedName>
</protein>